<keyword evidence="3" id="KW-1185">Reference proteome</keyword>
<dbReference type="EMBL" id="QWVT01000001">
    <property type="protein sequence ID" value="RID89008.1"/>
    <property type="molecule type" value="Genomic_DNA"/>
</dbReference>
<evidence type="ECO:0000256" key="1">
    <source>
        <dbReference type="SAM" id="Coils"/>
    </source>
</evidence>
<dbReference type="Proteomes" id="UP000265816">
    <property type="component" value="Unassembled WGS sequence"/>
</dbReference>
<sequence>MTEEELQAIRERAERATVGDWDYDVEDGGISNGNFMVAMADSNAEGYPYIRAKECDLEFIAASREDIPKLLAEVEWLTNRLNEAENLMSEAHDLLDNVHCYETDVYNAISKYFNDEEDDE</sequence>
<dbReference type="AlphaFoldDB" id="A0A398BKH3"/>
<proteinExistence type="predicted"/>
<name>A0A398BKH3_9BACI</name>
<evidence type="ECO:0000313" key="2">
    <source>
        <dbReference type="EMBL" id="RID89008.1"/>
    </source>
</evidence>
<gene>
    <name evidence="2" type="ORF">D1970_00460</name>
</gene>
<protein>
    <submittedName>
        <fullName evidence="2">Uncharacterized protein</fullName>
    </submittedName>
</protein>
<organism evidence="2 3">
    <name type="scientific">Mesobacillus zeae</name>
    <dbReference type="NCBI Taxonomy" id="1917180"/>
    <lineage>
        <taxon>Bacteria</taxon>
        <taxon>Bacillati</taxon>
        <taxon>Bacillota</taxon>
        <taxon>Bacilli</taxon>
        <taxon>Bacillales</taxon>
        <taxon>Bacillaceae</taxon>
        <taxon>Mesobacillus</taxon>
    </lineage>
</organism>
<feature type="coiled-coil region" evidence="1">
    <location>
        <begin position="67"/>
        <end position="94"/>
    </location>
</feature>
<accession>A0A398BKH3</accession>
<keyword evidence="1" id="KW-0175">Coiled coil</keyword>
<dbReference type="RefSeq" id="WP_119110920.1">
    <property type="nucleotide sequence ID" value="NZ_CBCSEO010000001.1"/>
</dbReference>
<evidence type="ECO:0000313" key="3">
    <source>
        <dbReference type="Proteomes" id="UP000265816"/>
    </source>
</evidence>
<reference evidence="2 3" key="1">
    <citation type="submission" date="2018-08" db="EMBL/GenBank/DDBJ databases">
        <title>Bacillus jemisoniae sp. nov., Bacillus chryseoplanitiae sp. nov., Bacillus resnikiae sp. nov., and Bacillus frankliniae sp. nov., isolated from Viking spacecraft and associated surfaces.</title>
        <authorList>
            <person name="Seuylemezian A."/>
            <person name="Vaishampayan P."/>
        </authorList>
    </citation>
    <scope>NUCLEOTIDE SEQUENCE [LARGE SCALE GENOMIC DNA]</scope>
    <source>
        <strain evidence="2 3">JJ-247</strain>
    </source>
</reference>
<dbReference type="OrthoDB" id="2088266at2"/>
<comment type="caution">
    <text evidence="2">The sequence shown here is derived from an EMBL/GenBank/DDBJ whole genome shotgun (WGS) entry which is preliminary data.</text>
</comment>